<dbReference type="SUPFAM" id="SSF55961">
    <property type="entry name" value="Bet v1-like"/>
    <property type="match status" value="1"/>
</dbReference>
<dbReference type="PANTHER" id="PTHR38588:SF1">
    <property type="entry name" value="BLL0334 PROTEIN"/>
    <property type="match status" value="1"/>
</dbReference>
<dbReference type="RefSeq" id="WP_377833618.1">
    <property type="nucleotide sequence ID" value="NZ_JBHRSK010000008.1"/>
</dbReference>
<gene>
    <name evidence="1" type="ORF">ACFOES_12465</name>
</gene>
<dbReference type="Proteomes" id="UP001595443">
    <property type="component" value="Unassembled WGS sequence"/>
</dbReference>
<organism evidence="1 2">
    <name type="scientific">Acidimangrovimonas pyrenivorans</name>
    <dbReference type="NCBI Taxonomy" id="2030798"/>
    <lineage>
        <taxon>Bacteria</taxon>
        <taxon>Pseudomonadati</taxon>
        <taxon>Pseudomonadota</taxon>
        <taxon>Alphaproteobacteria</taxon>
        <taxon>Rhodobacterales</taxon>
        <taxon>Paracoccaceae</taxon>
        <taxon>Acidimangrovimonas</taxon>
    </lineage>
</organism>
<protein>
    <submittedName>
        <fullName evidence="1">CoxG family protein</fullName>
    </submittedName>
</protein>
<evidence type="ECO:0000313" key="2">
    <source>
        <dbReference type="Proteomes" id="UP001595443"/>
    </source>
</evidence>
<reference evidence="2" key="1">
    <citation type="journal article" date="2019" name="Int. J. Syst. Evol. Microbiol.">
        <title>The Global Catalogue of Microorganisms (GCM) 10K type strain sequencing project: providing services to taxonomists for standard genome sequencing and annotation.</title>
        <authorList>
            <consortium name="The Broad Institute Genomics Platform"/>
            <consortium name="The Broad Institute Genome Sequencing Center for Infectious Disease"/>
            <person name="Wu L."/>
            <person name="Ma J."/>
        </authorList>
    </citation>
    <scope>NUCLEOTIDE SEQUENCE [LARGE SCALE GENOMIC DNA]</scope>
    <source>
        <strain evidence="2">KCTC 62192</strain>
    </source>
</reference>
<dbReference type="InterPro" id="IPR010419">
    <property type="entry name" value="CO_DH_gsu"/>
</dbReference>
<dbReference type="PANTHER" id="PTHR38588">
    <property type="entry name" value="BLL0334 PROTEIN"/>
    <property type="match status" value="1"/>
</dbReference>
<dbReference type="Gene3D" id="3.30.530.20">
    <property type="match status" value="1"/>
</dbReference>
<comment type="caution">
    <text evidence="1">The sequence shown here is derived from an EMBL/GenBank/DDBJ whole genome shotgun (WGS) entry which is preliminary data.</text>
</comment>
<proteinExistence type="predicted"/>
<dbReference type="InterPro" id="IPR023393">
    <property type="entry name" value="START-like_dom_sf"/>
</dbReference>
<evidence type="ECO:0000313" key="1">
    <source>
        <dbReference type="EMBL" id="MFC2968911.1"/>
    </source>
</evidence>
<sequence>MDMQNSQVISAPRQAVWDAINDPEVLKRCIPGCEEIERVSDEEMAAKIVLKIGPVKASFKGAVHYENVVEPESITLSGSGSAGVAGQAKGSADVTLTEVEEGTELAYEVRVQISGKIAQLGSRLIDSTARKLTGQFFDRLEAEFAPPEEQ</sequence>
<name>A0ABV7AHT5_9RHOB</name>
<keyword evidence="2" id="KW-1185">Reference proteome</keyword>
<dbReference type="Pfam" id="PF06240">
    <property type="entry name" value="COXG"/>
    <property type="match status" value="1"/>
</dbReference>
<dbReference type="EMBL" id="JBHRSK010000008">
    <property type="protein sequence ID" value="MFC2968911.1"/>
    <property type="molecule type" value="Genomic_DNA"/>
</dbReference>
<dbReference type="CDD" id="cd05018">
    <property type="entry name" value="CoxG"/>
    <property type="match status" value="1"/>
</dbReference>
<accession>A0ABV7AHT5</accession>